<dbReference type="Proteomes" id="UP000199343">
    <property type="component" value="Unassembled WGS sequence"/>
</dbReference>
<gene>
    <name evidence="3" type="ORF">GA0070608_4817</name>
</gene>
<name>A0A1C6W087_9ACTN</name>
<reference evidence="3 4" key="1">
    <citation type="submission" date="2016-06" db="EMBL/GenBank/DDBJ databases">
        <authorList>
            <person name="Kjaerup R.B."/>
            <person name="Dalgaard T.S."/>
            <person name="Juul-Madsen H.R."/>
        </authorList>
    </citation>
    <scope>NUCLEOTIDE SEQUENCE [LARGE SCALE GENOMIC DNA]</scope>
    <source>
        <strain evidence="3 4">DSM 43363</strain>
    </source>
</reference>
<sequence>MYVVNRQDELGVLRIVLEEQYERHSTQLALLDRQARRIRSDGADLEAASALTAATRRALGDIARALHYLEQGHYGGCEGCDRDIPIEELAHRPSTRFCATCQPVARQRAAHSRRTAPTIGIAPREGSWPKAGAPSWSDRCRHRSGPGA</sequence>
<feature type="zinc finger region" description="dksA C4-type" evidence="1">
    <location>
        <begin position="77"/>
        <end position="101"/>
    </location>
</feature>
<evidence type="ECO:0000313" key="3">
    <source>
        <dbReference type="EMBL" id="SCL71991.1"/>
    </source>
</evidence>
<dbReference type="PROSITE" id="PS51128">
    <property type="entry name" value="ZF_DKSA_2"/>
    <property type="match status" value="1"/>
</dbReference>
<proteinExistence type="predicted"/>
<protein>
    <submittedName>
        <fullName evidence="3">Uncharacterized protein</fullName>
    </submittedName>
</protein>
<accession>A0A1C6W087</accession>
<dbReference type="Gene3D" id="1.20.120.910">
    <property type="entry name" value="DksA, coiled-coil domain"/>
    <property type="match status" value="1"/>
</dbReference>
<organism evidence="3 4">
    <name type="scientific">Micromonospora peucetia</name>
    <dbReference type="NCBI Taxonomy" id="47871"/>
    <lineage>
        <taxon>Bacteria</taxon>
        <taxon>Bacillati</taxon>
        <taxon>Actinomycetota</taxon>
        <taxon>Actinomycetes</taxon>
        <taxon>Micromonosporales</taxon>
        <taxon>Micromonosporaceae</taxon>
        <taxon>Micromonospora</taxon>
    </lineage>
</organism>
<dbReference type="PANTHER" id="PTHR33823">
    <property type="entry name" value="RNA POLYMERASE-BINDING TRANSCRIPTION FACTOR DKSA-RELATED"/>
    <property type="match status" value="1"/>
</dbReference>
<feature type="region of interest" description="Disordered" evidence="2">
    <location>
        <begin position="109"/>
        <end position="148"/>
    </location>
</feature>
<dbReference type="STRING" id="47871.GA0070608_4817"/>
<dbReference type="PANTHER" id="PTHR33823:SF4">
    <property type="entry name" value="GENERAL STRESS PROTEIN 16O"/>
    <property type="match status" value="1"/>
</dbReference>
<evidence type="ECO:0000256" key="2">
    <source>
        <dbReference type="SAM" id="MobiDB-lite"/>
    </source>
</evidence>
<dbReference type="AlphaFoldDB" id="A0A1C6W087"/>
<dbReference type="SUPFAM" id="SSF57716">
    <property type="entry name" value="Glucocorticoid receptor-like (DNA-binding domain)"/>
    <property type="match status" value="1"/>
</dbReference>
<evidence type="ECO:0000313" key="4">
    <source>
        <dbReference type="Proteomes" id="UP000199343"/>
    </source>
</evidence>
<dbReference type="EMBL" id="FMIC01000002">
    <property type="protein sequence ID" value="SCL71991.1"/>
    <property type="molecule type" value="Genomic_DNA"/>
</dbReference>
<evidence type="ECO:0000256" key="1">
    <source>
        <dbReference type="PROSITE-ProRule" id="PRU00510"/>
    </source>
</evidence>